<dbReference type="PANTHER" id="PTHR35568:SF1">
    <property type="entry name" value="TRANSCRIPTIONAL REGULATOR DAUR"/>
    <property type="match status" value="1"/>
</dbReference>
<accession>A0A1I5ZBQ3</accession>
<dbReference type="PANTHER" id="PTHR35568">
    <property type="entry name" value="TRANSCRIPTIONAL REGULATOR DAUR"/>
    <property type="match status" value="1"/>
</dbReference>
<comment type="caution">
    <text evidence="2">The sequence shown here is derived from an EMBL/GenBank/DDBJ whole genome shotgun (WGS) entry which is preliminary data.</text>
</comment>
<dbReference type="InterPro" id="IPR039445">
    <property type="entry name" value="DauR-like_HTH"/>
</dbReference>
<dbReference type="Pfam" id="PF13309">
    <property type="entry name" value="HTH_22"/>
    <property type="match status" value="1"/>
</dbReference>
<protein>
    <submittedName>
        <fullName evidence="2">HTH domain-containing protein</fullName>
    </submittedName>
</protein>
<evidence type="ECO:0000313" key="3">
    <source>
        <dbReference type="Proteomes" id="UP000182762"/>
    </source>
</evidence>
<dbReference type="InterPro" id="IPR039446">
    <property type="entry name" value="DauR-like"/>
</dbReference>
<sequence>MPINMKWIILLIETSTLEKNTEEEDNGNEMIEYFTDSLDEVVYSIIDPTLLNPNVALKQEQKVEIISQLYKKGIFQLKGAVSQVAELLNIFEPSVCRYLKMIDNNKK</sequence>
<proteinExistence type="predicted"/>
<dbReference type="EMBL" id="FOXX01000004">
    <property type="protein sequence ID" value="SFQ53855.1"/>
    <property type="molecule type" value="Genomic_DNA"/>
</dbReference>
<evidence type="ECO:0000313" key="2">
    <source>
        <dbReference type="EMBL" id="SFQ53855.1"/>
    </source>
</evidence>
<name>A0A1I5ZBQ3_9BACI</name>
<organism evidence="2 3">
    <name type="scientific">Priestia endophytica DSM 13796</name>
    <dbReference type="NCBI Taxonomy" id="1121089"/>
    <lineage>
        <taxon>Bacteria</taxon>
        <taxon>Bacillati</taxon>
        <taxon>Bacillota</taxon>
        <taxon>Bacilli</taxon>
        <taxon>Bacillales</taxon>
        <taxon>Bacillaceae</taxon>
        <taxon>Priestia</taxon>
    </lineage>
</organism>
<keyword evidence="3" id="KW-1185">Reference proteome</keyword>
<gene>
    <name evidence="2" type="ORF">SAMN02745910_01878</name>
</gene>
<dbReference type="Proteomes" id="UP000182762">
    <property type="component" value="Unassembled WGS sequence"/>
</dbReference>
<reference evidence="2 3" key="1">
    <citation type="submission" date="2016-10" db="EMBL/GenBank/DDBJ databases">
        <authorList>
            <person name="Varghese N."/>
            <person name="Submissions S."/>
        </authorList>
    </citation>
    <scope>NUCLEOTIDE SEQUENCE [LARGE SCALE GENOMIC DNA]</scope>
    <source>
        <strain evidence="2 3">DSM 13796</strain>
    </source>
</reference>
<evidence type="ECO:0000259" key="1">
    <source>
        <dbReference type="Pfam" id="PF13309"/>
    </source>
</evidence>
<feature type="domain" description="Transcriptional regulator DauR-like HTH" evidence="1">
    <location>
        <begin position="42"/>
        <end position="100"/>
    </location>
</feature>